<dbReference type="GO" id="GO:0045944">
    <property type="term" value="P:positive regulation of transcription by RNA polymerase II"/>
    <property type="evidence" value="ECO:0007669"/>
    <property type="project" value="TreeGrafter"/>
</dbReference>
<reference evidence="9 10" key="1">
    <citation type="journal article" date="2011" name="Proc. Natl. Acad. Sci. U.S.A.">
        <title>Comparative genomics of xylose-fermenting fungi for enhanced biofuel production.</title>
        <authorList>
            <person name="Wohlbach D.J."/>
            <person name="Kuo A."/>
            <person name="Sato T.K."/>
            <person name="Potts K.M."/>
            <person name="Salamov A.A."/>
            <person name="LaButti K.M."/>
            <person name="Sun H."/>
            <person name="Clum A."/>
            <person name="Pangilinan J.L."/>
            <person name="Lindquist E.A."/>
            <person name="Lucas S."/>
            <person name="Lapidus A."/>
            <person name="Jin M."/>
            <person name="Gunawan C."/>
            <person name="Balan V."/>
            <person name="Dale B.E."/>
            <person name="Jeffries T.W."/>
            <person name="Zinkel R."/>
            <person name="Barry K.W."/>
            <person name="Grigoriev I.V."/>
            <person name="Gasch A.P."/>
        </authorList>
    </citation>
    <scope>NUCLEOTIDE SEQUENCE [LARGE SCALE GENOMIC DNA]</scope>
    <source>
        <strain evidence="10">ATCC 10573 / BCRC 21748 / CBS 615 / JCM 9827 / NBRC 10315 / NRRL Y-1498 / VKM Y-70</strain>
    </source>
</reference>
<dbReference type="PANTHER" id="PTHR12983">
    <property type="entry name" value="RING FINGER 10 FAMILY MEMBER"/>
    <property type="match status" value="1"/>
</dbReference>
<feature type="region of interest" description="Disordered" evidence="7">
    <location>
        <begin position="48"/>
        <end position="76"/>
    </location>
</feature>
<evidence type="ECO:0000256" key="4">
    <source>
        <dbReference type="ARBA" id="ARBA00022771"/>
    </source>
</evidence>
<dbReference type="GO" id="GO:0005737">
    <property type="term" value="C:cytoplasm"/>
    <property type="evidence" value="ECO:0007669"/>
    <property type="project" value="UniProtKB-SubCell"/>
</dbReference>
<keyword evidence="10" id="KW-1185">Reference proteome</keyword>
<gene>
    <name evidence="9" type="ORF">CANTEDRAFT_124496</name>
</gene>
<dbReference type="SUPFAM" id="SSF57850">
    <property type="entry name" value="RING/U-box"/>
    <property type="match status" value="1"/>
</dbReference>
<keyword evidence="5" id="KW-0862">Zinc</keyword>
<dbReference type="GO" id="GO:0000976">
    <property type="term" value="F:transcription cis-regulatory region binding"/>
    <property type="evidence" value="ECO:0007669"/>
    <property type="project" value="TreeGrafter"/>
</dbReference>
<evidence type="ECO:0000256" key="6">
    <source>
        <dbReference type="PROSITE-ProRule" id="PRU00175"/>
    </source>
</evidence>
<dbReference type="GO" id="GO:0008270">
    <property type="term" value="F:zinc ion binding"/>
    <property type="evidence" value="ECO:0007669"/>
    <property type="project" value="UniProtKB-KW"/>
</dbReference>
<dbReference type="PROSITE" id="PS00518">
    <property type="entry name" value="ZF_RING_1"/>
    <property type="match status" value="1"/>
</dbReference>
<name>G3B7A2_CANTC</name>
<protein>
    <recommendedName>
        <fullName evidence="8">RING-type domain-containing protein</fullName>
    </recommendedName>
</protein>
<organism evidence="10">
    <name type="scientific">Candida tenuis (strain ATCC 10573 / BCRC 21748 / CBS 615 / JCM 9827 / NBRC 10315 / NRRL Y-1498 / VKM Y-70)</name>
    <name type="common">Yeast</name>
    <name type="synonym">Yamadazyma tenuis</name>
    <dbReference type="NCBI Taxonomy" id="590646"/>
    <lineage>
        <taxon>Eukaryota</taxon>
        <taxon>Fungi</taxon>
        <taxon>Dikarya</taxon>
        <taxon>Ascomycota</taxon>
        <taxon>Saccharomycotina</taxon>
        <taxon>Pichiomycetes</taxon>
        <taxon>Debaryomycetaceae</taxon>
        <taxon>Yamadazyma</taxon>
    </lineage>
</organism>
<evidence type="ECO:0000313" key="10">
    <source>
        <dbReference type="Proteomes" id="UP000000707"/>
    </source>
</evidence>
<dbReference type="Proteomes" id="UP000000707">
    <property type="component" value="Unassembled WGS sequence"/>
</dbReference>
<evidence type="ECO:0000313" key="9">
    <source>
        <dbReference type="EMBL" id="EGV61607.1"/>
    </source>
</evidence>
<sequence>MPTQSRKKSGTVPSHLDSQLWMGKKVNGNNRQNQISLNHLIHYQPYKESDEYKSRHSKPKSRRLRSSRNSFNDPSADRYKVPLRGMGFINLNYKFVVDYRGDYKSQEIDPNVPVSPENVIRIVVPTGNACPICLSDTPIAPRMITSCGHILCLKCLLSLLDTEIPTNKKKQSAAVVEKYNDCPLCSSIIRKNETKPALILDVDDRFETPKVGDDVIMSLMSRPHSRLFAVPRAIEEIHYQIKNFPSVDMTDPDLTPYSRLFKADLVYIFKMYNQEKEQILKTYAEEKELYNDDGKYSMLAIDEINKDIDRWVKWYNQEESNPIKAESIVKNDNIDSSNSFFYYETGFNARATFVLSPLDIKVLKSNYNNEYGNLPSVVIAKVENIQYEELTPENSLKKYKYLSHLPWGTSIGFLQCNWHNNEYISNDTWELFKDDLVKRTKKSQRKFEKEDRAKKRAETEEERKAMLFYERENDPSKSSRFEEYHELYDEELFYGSANFGSLSIIDNRELPLLSSEGNEEEAVDSDESSVAAYETTVWGTKVKKSENSTDPTSGDDWDAEEMIRKAKEEMERQEEVVGKKKNKKKKKLVLLSSNY</sequence>
<dbReference type="InterPro" id="IPR001841">
    <property type="entry name" value="Znf_RING"/>
</dbReference>
<keyword evidence="2" id="KW-0963">Cytoplasm</keyword>
<dbReference type="Gene3D" id="3.30.40.10">
    <property type="entry name" value="Zinc/RING finger domain, C3HC4 (zinc finger)"/>
    <property type="match status" value="1"/>
</dbReference>
<evidence type="ECO:0000256" key="2">
    <source>
        <dbReference type="ARBA" id="ARBA00022490"/>
    </source>
</evidence>
<keyword evidence="3" id="KW-0479">Metal-binding</keyword>
<evidence type="ECO:0000256" key="7">
    <source>
        <dbReference type="SAM" id="MobiDB-lite"/>
    </source>
</evidence>
<dbReference type="PANTHER" id="PTHR12983:SF9">
    <property type="entry name" value="E3 UBIQUITIN-PROTEIN LIGASE RNF10"/>
    <property type="match status" value="1"/>
</dbReference>
<dbReference type="HOGENOM" id="CLU_011811_0_0_1"/>
<accession>G3B7A2</accession>
<dbReference type="SMART" id="SM00184">
    <property type="entry name" value="RING"/>
    <property type="match status" value="1"/>
</dbReference>
<dbReference type="OrthoDB" id="302966at2759"/>
<feature type="compositionally biased region" description="Basic residues" evidence="7">
    <location>
        <begin position="55"/>
        <end position="66"/>
    </location>
</feature>
<dbReference type="AlphaFoldDB" id="G3B7A2"/>
<keyword evidence="4 6" id="KW-0863">Zinc-finger</keyword>
<dbReference type="eggNOG" id="KOG2164">
    <property type="taxonomic scope" value="Eukaryota"/>
</dbReference>
<evidence type="ECO:0000259" key="8">
    <source>
        <dbReference type="PROSITE" id="PS50089"/>
    </source>
</evidence>
<feature type="domain" description="RING-type" evidence="8">
    <location>
        <begin position="130"/>
        <end position="186"/>
    </location>
</feature>
<dbReference type="EMBL" id="GL996527">
    <property type="protein sequence ID" value="EGV61607.1"/>
    <property type="molecule type" value="Genomic_DNA"/>
</dbReference>
<dbReference type="PROSITE" id="PS50089">
    <property type="entry name" value="ZF_RING_2"/>
    <property type="match status" value="1"/>
</dbReference>
<evidence type="ECO:0000256" key="5">
    <source>
        <dbReference type="ARBA" id="ARBA00022833"/>
    </source>
</evidence>
<dbReference type="Pfam" id="PF14634">
    <property type="entry name" value="zf-RING_5"/>
    <property type="match status" value="1"/>
</dbReference>
<evidence type="ECO:0000256" key="3">
    <source>
        <dbReference type="ARBA" id="ARBA00022723"/>
    </source>
</evidence>
<dbReference type="InterPro" id="IPR013083">
    <property type="entry name" value="Znf_RING/FYVE/PHD"/>
</dbReference>
<proteinExistence type="predicted"/>
<comment type="subcellular location">
    <subcellularLocation>
        <location evidence="1">Cytoplasm</location>
    </subcellularLocation>
</comment>
<dbReference type="InterPro" id="IPR017907">
    <property type="entry name" value="Znf_RING_CS"/>
</dbReference>
<evidence type="ECO:0000256" key="1">
    <source>
        <dbReference type="ARBA" id="ARBA00004496"/>
    </source>
</evidence>
<dbReference type="InterPro" id="IPR039739">
    <property type="entry name" value="MAG2/RNF10"/>
</dbReference>